<name>A0A2Z6N9H4_TRISU</name>
<sequence length="146" mass="16702">MEHQSITEPGFGSSDHRSLEHMSIQELVCVLRTAFLTEDYDRVEEILVSRDKRLQTEILLLQDKFEMEKRTRIKVGVLENDKDAFGMKNNELEKSMMMNNMEALAADHGPIEIDDDEIAMPAPLQTNELVVARNEPVNFYVGNSFG</sequence>
<reference evidence="2" key="1">
    <citation type="journal article" date="2017" name="Front. Plant Sci.">
        <title>Climate Clever Clovers: New Paradigm to Reduce the Environmental Footprint of Ruminants by Breeding Low Methanogenic Forages Utilizing Haplotype Variation.</title>
        <authorList>
            <person name="Kaur P."/>
            <person name="Appels R."/>
            <person name="Bayer P.E."/>
            <person name="Keeble-Gagnere G."/>
            <person name="Wang J."/>
            <person name="Hirakawa H."/>
            <person name="Shirasawa K."/>
            <person name="Vercoe P."/>
            <person name="Stefanova K."/>
            <person name="Durmic Z."/>
            <person name="Nichols P."/>
            <person name="Revell C."/>
            <person name="Isobe S.N."/>
            <person name="Edwards D."/>
            <person name="Erskine W."/>
        </authorList>
    </citation>
    <scope>NUCLEOTIDE SEQUENCE [LARGE SCALE GENOMIC DNA]</scope>
    <source>
        <strain evidence="2">cv. Daliak</strain>
    </source>
</reference>
<dbReference type="EMBL" id="DF973371">
    <property type="protein sequence ID" value="GAU28339.1"/>
    <property type="molecule type" value="Genomic_DNA"/>
</dbReference>
<dbReference type="AlphaFoldDB" id="A0A2Z6N9H4"/>
<evidence type="ECO:0000313" key="1">
    <source>
        <dbReference type="EMBL" id="GAU28339.1"/>
    </source>
</evidence>
<keyword evidence="2" id="KW-1185">Reference proteome</keyword>
<gene>
    <name evidence="1" type="ORF">TSUD_256670</name>
</gene>
<evidence type="ECO:0000313" key="2">
    <source>
        <dbReference type="Proteomes" id="UP000242715"/>
    </source>
</evidence>
<protein>
    <submittedName>
        <fullName evidence="1">Uncharacterized protein</fullName>
    </submittedName>
</protein>
<accession>A0A2Z6N9H4</accession>
<dbReference type="Proteomes" id="UP000242715">
    <property type="component" value="Unassembled WGS sequence"/>
</dbReference>
<proteinExistence type="predicted"/>
<organism evidence="1 2">
    <name type="scientific">Trifolium subterraneum</name>
    <name type="common">Subterranean clover</name>
    <dbReference type="NCBI Taxonomy" id="3900"/>
    <lineage>
        <taxon>Eukaryota</taxon>
        <taxon>Viridiplantae</taxon>
        <taxon>Streptophyta</taxon>
        <taxon>Embryophyta</taxon>
        <taxon>Tracheophyta</taxon>
        <taxon>Spermatophyta</taxon>
        <taxon>Magnoliopsida</taxon>
        <taxon>eudicotyledons</taxon>
        <taxon>Gunneridae</taxon>
        <taxon>Pentapetalae</taxon>
        <taxon>rosids</taxon>
        <taxon>fabids</taxon>
        <taxon>Fabales</taxon>
        <taxon>Fabaceae</taxon>
        <taxon>Papilionoideae</taxon>
        <taxon>50 kb inversion clade</taxon>
        <taxon>NPAAA clade</taxon>
        <taxon>Hologalegina</taxon>
        <taxon>IRL clade</taxon>
        <taxon>Trifolieae</taxon>
        <taxon>Trifolium</taxon>
    </lineage>
</organism>
<dbReference type="OrthoDB" id="1436228at2759"/>